<accession>A0A2T7BJZ0</accession>
<dbReference type="GO" id="GO:0005886">
    <property type="term" value="C:plasma membrane"/>
    <property type="evidence" value="ECO:0007669"/>
    <property type="project" value="UniProtKB-SubCell"/>
</dbReference>
<dbReference type="RefSeq" id="WP_108684637.1">
    <property type="nucleotide sequence ID" value="NZ_QCYK01000001.1"/>
</dbReference>
<dbReference type="GO" id="GO:0051301">
    <property type="term" value="P:cell division"/>
    <property type="evidence" value="ECO:0007669"/>
    <property type="project" value="UniProtKB-KW"/>
</dbReference>
<dbReference type="Pfam" id="PF18075">
    <property type="entry name" value="FtsX_ECD"/>
    <property type="match status" value="1"/>
</dbReference>
<evidence type="ECO:0000259" key="13">
    <source>
        <dbReference type="Pfam" id="PF18075"/>
    </source>
</evidence>
<reference evidence="14 15" key="1">
    <citation type="submission" date="2018-04" db="EMBL/GenBank/DDBJ databases">
        <title>Chitinophaga fuyangensis sp. nov., isolated from soil in a chemical factory.</title>
        <authorList>
            <person name="Chen K."/>
        </authorList>
    </citation>
    <scope>NUCLEOTIDE SEQUENCE [LARGE SCALE GENOMIC DNA]</scope>
    <source>
        <strain evidence="14 15">LY-1</strain>
    </source>
</reference>
<dbReference type="InterPro" id="IPR004513">
    <property type="entry name" value="FtsX"/>
</dbReference>
<evidence type="ECO:0000313" key="14">
    <source>
        <dbReference type="EMBL" id="PUZ27996.1"/>
    </source>
</evidence>
<dbReference type="EMBL" id="QCYK01000001">
    <property type="protein sequence ID" value="PUZ27996.1"/>
    <property type="molecule type" value="Genomic_DNA"/>
</dbReference>
<dbReference type="InterPro" id="IPR003838">
    <property type="entry name" value="ABC3_permease_C"/>
</dbReference>
<comment type="caution">
    <text evidence="14">The sequence shown here is derived from an EMBL/GenBank/DDBJ whole genome shotgun (WGS) entry which is preliminary data.</text>
</comment>
<keyword evidence="6 11" id="KW-0812">Transmembrane</keyword>
<dbReference type="InterPro" id="IPR040690">
    <property type="entry name" value="FtsX_ECD"/>
</dbReference>
<dbReference type="PANTHER" id="PTHR47755">
    <property type="entry name" value="CELL DIVISION PROTEIN FTSX"/>
    <property type="match status" value="1"/>
</dbReference>
<dbReference type="AlphaFoldDB" id="A0A2T7BJZ0"/>
<evidence type="ECO:0000313" key="15">
    <source>
        <dbReference type="Proteomes" id="UP000244450"/>
    </source>
</evidence>
<name>A0A2T7BJZ0_9BACT</name>
<protein>
    <recommendedName>
        <fullName evidence="3 10">Cell division protein FtsX</fullName>
    </recommendedName>
</protein>
<keyword evidence="15" id="KW-1185">Reference proteome</keyword>
<evidence type="ECO:0000256" key="8">
    <source>
        <dbReference type="ARBA" id="ARBA00023136"/>
    </source>
</evidence>
<evidence type="ECO:0000256" key="11">
    <source>
        <dbReference type="SAM" id="Phobius"/>
    </source>
</evidence>
<evidence type="ECO:0000256" key="1">
    <source>
        <dbReference type="ARBA" id="ARBA00004651"/>
    </source>
</evidence>
<comment type="subcellular location">
    <subcellularLocation>
        <location evidence="1">Cell membrane</location>
        <topology evidence="1">Multi-pass membrane protein</topology>
    </subcellularLocation>
</comment>
<feature type="transmembrane region" description="Helical" evidence="11">
    <location>
        <begin position="254"/>
        <end position="276"/>
    </location>
</feature>
<keyword evidence="7 11" id="KW-1133">Transmembrane helix</keyword>
<dbReference type="Pfam" id="PF02687">
    <property type="entry name" value="FtsX"/>
    <property type="match status" value="1"/>
</dbReference>
<organism evidence="14 15">
    <name type="scientific">Chitinophaga parva</name>
    <dbReference type="NCBI Taxonomy" id="2169414"/>
    <lineage>
        <taxon>Bacteria</taxon>
        <taxon>Pseudomonadati</taxon>
        <taxon>Bacteroidota</taxon>
        <taxon>Chitinophagia</taxon>
        <taxon>Chitinophagales</taxon>
        <taxon>Chitinophagaceae</taxon>
        <taxon>Chitinophaga</taxon>
    </lineage>
</organism>
<dbReference type="Proteomes" id="UP000244450">
    <property type="component" value="Unassembled WGS sequence"/>
</dbReference>
<evidence type="ECO:0000256" key="9">
    <source>
        <dbReference type="ARBA" id="ARBA00023306"/>
    </source>
</evidence>
<feature type="transmembrane region" description="Helical" evidence="11">
    <location>
        <begin position="162"/>
        <end position="181"/>
    </location>
</feature>
<keyword evidence="4 10" id="KW-1003">Cell membrane</keyword>
<feature type="domain" description="FtsX extracellular" evidence="13">
    <location>
        <begin position="51"/>
        <end position="145"/>
    </location>
</feature>
<evidence type="ECO:0000256" key="5">
    <source>
        <dbReference type="ARBA" id="ARBA00022618"/>
    </source>
</evidence>
<feature type="transmembrane region" description="Helical" evidence="11">
    <location>
        <begin position="193"/>
        <end position="210"/>
    </location>
</feature>
<proteinExistence type="inferred from homology"/>
<evidence type="ECO:0000256" key="10">
    <source>
        <dbReference type="PIRNR" id="PIRNR003097"/>
    </source>
</evidence>
<dbReference type="PIRSF" id="PIRSF003097">
    <property type="entry name" value="FtsX"/>
    <property type="match status" value="1"/>
</dbReference>
<dbReference type="PANTHER" id="PTHR47755:SF1">
    <property type="entry name" value="CELL DIVISION PROTEIN FTSX"/>
    <property type="match status" value="1"/>
</dbReference>
<feature type="transmembrane region" description="Helical" evidence="11">
    <location>
        <begin position="217"/>
        <end position="239"/>
    </location>
</feature>
<evidence type="ECO:0000256" key="4">
    <source>
        <dbReference type="ARBA" id="ARBA00022475"/>
    </source>
</evidence>
<feature type="transmembrane region" description="Helical" evidence="11">
    <location>
        <begin position="16"/>
        <end position="38"/>
    </location>
</feature>
<evidence type="ECO:0000256" key="3">
    <source>
        <dbReference type="ARBA" id="ARBA00021907"/>
    </source>
</evidence>
<evidence type="ECO:0000259" key="12">
    <source>
        <dbReference type="Pfam" id="PF02687"/>
    </source>
</evidence>
<keyword evidence="9 10" id="KW-0131">Cell cycle</keyword>
<evidence type="ECO:0000256" key="7">
    <source>
        <dbReference type="ARBA" id="ARBA00022989"/>
    </source>
</evidence>
<sequence>MAQSGKSSSKKSSPSYISSIIGVALVLFLLGTLGLFVIQANKLSVYFKEGVEIQVILRDNVKDTQAQALKDSIANKPYVRSIEYVSKDMAAERFKKDFGEDFTSLLGYNPLYASINFKARSAYVNADSLKIIENSFSQIAAVREVSYQRALVDKLNENVRRIGLVVLGLCVVLALVVIVLIDNTIRLAMFSNRFLIKTMQMVGATRWFIAKPFDLRAIINGAISALLAIIGLIGVLWITRQRLELPGFEDLKDYFLVGLLFLGLISLGIGICVLSTHRSVMKYLRMKLDDLY</sequence>
<comment type="similarity">
    <text evidence="2 10">Belongs to the ABC-4 integral membrane protein family. FtsX subfamily.</text>
</comment>
<dbReference type="Gene3D" id="3.30.70.3040">
    <property type="match status" value="1"/>
</dbReference>
<evidence type="ECO:0000256" key="6">
    <source>
        <dbReference type="ARBA" id="ARBA00022692"/>
    </source>
</evidence>
<gene>
    <name evidence="14" type="ORF">DCC81_00465</name>
</gene>
<feature type="domain" description="ABC3 transporter permease C-terminal" evidence="12">
    <location>
        <begin position="171"/>
        <end position="286"/>
    </location>
</feature>
<dbReference type="OrthoDB" id="9813411at2"/>
<keyword evidence="5 10" id="KW-0132">Cell division</keyword>
<keyword evidence="8 10" id="KW-0472">Membrane</keyword>
<evidence type="ECO:0000256" key="2">
    <source>
        <dbReference type="ARBA" id="ARBA00007379"/>
    </source>
</evidence>